<dbReference type="Pfam" id="PF00441">
    <property type="entry name" value="Acyl-CoA_dh_1"/>
    <property type="match status" value="1"/>
</dbReference>
<dbReference type="GO" id="GO:0005737">
    <property type="term" value="C:cytoplasm"/>
    <property type="evidence" value="ECO:0007669"/>
    <property type="project" value="TreeGrafter"/>
</dbReference>
<proteinExistence type="inferred from homology"/>
<dbReference type="InterPro" id="IPR036250">
    <property type="entry name" value="AcylCo_DH-like_C"/>
</dbReference>
<protein>
    <submittedName>
        <fullName evidence="10">Acyl-CoA dehydrogenase domain protein</fullName>
    </submittedName>
</protein>
<dbReference type="GO" id="GO:0033539">
    <property type="term" value="P:fatty acid beta-oxidation using acyl-CoA dehydrogenase"/>
    <property type="evidence" value="ECO:0007669"/>
    <property type="project" value="TreeGrafter"/>
</dbReference>
<dbReference type="GO" id="GO:0050660">
    <property type="term" value="F:flavin adenine dinucleotide binding"/>
    <property type="evidence" value="ECO:0007669"/>
    <property type="project" value="InterPro"/>
</dbReference>
<dbReference type="SUPFAM" id="SSF47203">
    <property type="entry name" value="Acyl-CoA dehydrogenase C-terminal domain-like"/>
    <property type="match status" value="1"/>
</dbReference>
<evidence type="ECO:0000256" key="4">
    <source>
        <dbReference type="ARBA" id="ARBA00022827"/>
    </source>
</evidence>
<evidence type="ECO:0000313" key="11">
    <source>
        <dbReference type="Proteomes" id="UP000000245"/>
    </source>
</evidence>
<name>A5G1N6_ACICJ</name>
<evidence type="ECO:0000259" key="8">
    <source>
        <dbReference type="Pfam" id="PF02770"/>
    </source>
</evidence>
<dbReference type="PANTHER" id="PTHR48083:SF1">
    <property type="entry name" value="DEHYDROGENASE, PUTATIVE (AFU_ORTHOLOGUE AFUA_7G06510)-RELATED"/>
    <property type="match status" value="1"/>
</dbReference>
<dbReference type="EMBL" id="CP000697">
    <property type="protein sequence ID" value="ABQ31768.1"/>
    <property type="molecule type" value="Genomic_DNA"/>
</dbReference>
<comment type="similarity">
    <text evidence="2 6">Belongs to the acyl-CoA dehydrogenase family.</text>
</comment>
<feature type="domain" description="Acyl-CoA dehydrogenase/oxidase N-terminal" evidence="9">
    <location>
        <begin position="49"/>
        <end position="156"/>
    </location>
</feature>
<dbReference type="Gene3D" id="1.20.140.10">
    <property type="entry name" value="Butyryl-CoA Dehydrogenase, subunit A, domain 3"/>
    <property type="match status" value="1"/>
</dbReference>
<dbReference type="Gene3D" id="1.10.540.10">
    <property type="entry name" value="Acyl-CoA dehydrogenase/oxidase, N-terminal domain"/>
    <property type="match status" value="1"/>
</dbReference>
<reference evidence="10 11" key="1">
    <citation type="submission" date="2007-05" db="EMBL/GenBank/DDBJ databases">
        <title>Complete sequence of chromosome of Acidiphilium cryptum JF-5.</title>
        <authorList>
            <consortium name="US DOE Joint Genome Institute"/>
            <person name="Copeland A."/>
            <person name="Lucas S."/>
            <person name="Lapidus A."/>
            <person name="Barry K."/>
            <person name="Detter J.C."/>
            <person name="Glavina del Rio T."/>
            <person name="Hammon N."/>
            <person name="Israni S."/>
            <person name="Dalin E."/>
            <person name="Tice H."/>
            <person name="Pitluck S."/>
            <person name="Sims D."/>
            <person name="Brettin T."/>
            <person name="Bruce D."/>
            <person name="Han C."/>
            <person name="Schmutz J."/>
            <person name="Larimer F."/>
            <person name="Land M."/>
            <person name="Hauser L."/>
            <person name="Kyrpides N."/>
            <person name="Kim E."/>
            <person name="Magnuson T."/>
            <person name="Richardson P."/>
        </authorList>
    </citation>
    <scope>NUCLEOTIDE SEQUENCE [LARGE SCALE GENOMIC DNA]</scope>
    <source>
        <strain evidence="10 11">JF-5</strain>
    </source>
</reference>
<dbReference type="PROSITE" id="PS00073">
    <property type="entry name" value="ACYL_COA_DH_2"/>
    <property type="match status" value="1"/>
</dbReference>
<gene>
    <name evidence="10" type="ordered locus">Acry_2577</name>
</gene>
<dbReference type="InterPro" id="IPR037069">
    <property type="entry name" value="AcylCoA_DH/ox_N_sf"/>
</dbReference>
<dbReference type="InterPro" id="IPR009075">
    <property type="entry name" value="AcylCo_DH/oxidase_C"/>
</dbReference>
<keyword evidence="5 6" id="KW-0560">Oxidoreductase</keyword>
<evidence type="ECO:0000256" key="3">
    <source>
        <dbReference type="ARBA" id="ARBA00022630"/>
    </source>
</evidence>
<dbReference type="Gene3D" id="2.40.110.10">
    <property type="entry name" value="Butyryl-CoA Dehydrogenase, subunit A, domain 2"/>
    <property type="match status" value="1"/>
</dbReference>
<dbReference type="FunFam" id="2.40.110.10:FF:000014">
    <property type="entry name" value="Probable acyl-CoA dehydrogenase"/>
    <property type="match status" value="1"/>
</dbReference>
<dbReference type="PROSITE" id="PS00072">
    <property type="entry name" value="ACYL_COA_DH_1"/>
    <property type="match status" value="1"/>
</dbReference>
<feature type="domain" description="Acyl-CoA oxidase/dehydrogenase middle" evidence="8">
    <location>
        <begin position="161"/>
        <end position="260"/>
    </location>
</feature>
<dbReference type="SUPFAM" id="SSF56645">
    <property type="entry name" value="Acyl-CoA dehydrogenase NM domain-like"/>
    <property type="match status" value="1"/>
</dbReference>
<dbReference type="FunFam" id="1.20.140.10:FF:000012">
    <property type="entry name" value="Acyl-CoA dehydrogenase fadE12"/>
    <property type="match status" value="1"/>
</dbReference>
<feature type="domain" description="Acyl-CoA dehydrogenase/oxidase C-terminal" evidence="7">
    <location>
        <begin position="272"/>
        <end position="405"/>
    </location>
</feature>
<organism evidence="10 11">
    <name type="scientific">Acidiphilium cryptum (strain JF-5)</name>
    <dbReference type="NCBI Taxonomy" id="349163"/>
    <lineage>
        <taxon>Bacteria</taxon>
        <taxon>Pseudomonadati</taxon>
        <taxon>Pseudomonadota</taxon>
        <taxon>Alphaproteobacteria</taxon>
        <taxon>Acetobacterales</taxon>
        <taxon>Acidocellaceae</taxon>
        <taxon>Acidiphilium</taxon>
    </lineage>
</organism>
<sequence length="427" mass="46947">MAADLAIFRSGYHGPWCRPLHSPPWRKHLTRPSAGPADHPETVSGDDPHAAIRAEVARLCAGFPGAYWRELDREGTYPEAFVRALAEGGWLAALIPEEYGGSGLGLSAAAAILEEVQHAGCNGAACHAQMYIMGALLRHGSEAQKARYLPQIARGELRLQAFGVTEPTSGTDTTALRTTARREGDHYVVNGQKIWTSRAEYSDLMLLLARTTPREQAQKRTDGLSVFLLDMREARQAGLTIRPIRTMMNHATTEVFFDNVRVPAENLIGEEGRGFRYILSGMNAERILIGAECIGDAKWFIDKATAYAKERVVFGRPIGQNQGVQFPIAKAYARMRAAELMVHRAAALFEAGQNCGAEANMAKMLAAEASWEAAEISVQTHGGFGFAEEYDVERKFRETRLYQVAPVSTNLILSYLAEHVLGLPRSY</sequence>
<evidence type="ECO:0000256" key="6">
    <source>
        <dbReference type="RuleBase" id="RU362125"/>
    </source>
</evidence>
<dbReference type="GO" id="GO:0003995">
    <property type="term" value="F:acyl-CoA dehydrogenase activity"/>
    <property type="evidence" value="ECO:0007669"/>
    <property type="project" value="InterPro"/>
</dbReference>
<dbReference type="InterPro" id="IPR050741">
    <property type="entry name" value="Acyl-CoA_dehydrogenase"/>
</dbReference>
<keyword evidence="11" id="KW-1185">Reference proteome</keyword>
<dbReference type="Pfam" id="PF02771">
    <property type="entry name" value="Acyl-CoA_dh_N"/>
    <property type="match status" value="1"/>
</dbReference>
<dbReference type="STRING" id="349163.Acry_2577"/>
<keyword evidence="4 6" id="KW-0274">FAD</keyword>
<dbReference type="eggNOG" id="COG1960">
    <property type="taxonomic scope" value="Bacteria"/>
</dbReference>
<evidence type="ECO:0000256" key="1">
    <source>
        <dbReference type="ARBA" id="ARBA00001974"/>
    </source>
</evidence>
<dbReference type="InterPro" id="IPR046373">
    <property type="entry name" value="Acyl-CoA_Oxase/DH_mid-dom_sf"/>
</dbReference>
<evidence type="ECO:0000259" key="7">
    <source>
        <dbReference type="Pfam" id="PF00441"/>
    </source>
</evidence>
<dbReference type="KEGG" id="acr:Acry_2577"/>
<dbReference type="InterPro" id="IPR009100">
    <property type="entry name" value="AcylCoA_DH/oxidase_NM_dom_sf"/>
</dbReference>
<evidence type="ECO:0000259" key="9">
    <source>
        <dbReference type="Pfam" id="PF02771"/>
    </source>
</evidence>
<evidence type="ECO:0000256" key="5">
    <source>
        <dbReference type="ARBA" id="ARBA00023002"/>
    </source>
</evidence>
<keyword evidence="3 6" id="KW-0285">Flavoprotein</keyword>
<comment type="cofactor">
    <cofactor evidence="1 6">
        <name>FAD</name>
        <dbReference type="ChEBI" id="CHEBI:57692"/>
    </cofactor>
</comment>
<evidence type="ECO:0000313" key="10">
    <source>
        <dbReference type="EMBL" id="ABQ31768.1"/>
    </source>
</evidence>
<dbReference type="Proteomes" id="UP000000245">
    <property type="component" value="Chromosome"/>
</dbReference>
<dbReference type="InterPro" id="IPR013786">
    <property type="entry name" value="AcylCoA_DH/ox_N"/>
</dbReference>
<dbReference type="InterPro" id="IPR006089">
    <property type="entry name" value="Acyl-CoA_DH_CS"/>
</dbReference>
<dbReference type="Pfam" id="PF02770">
    <property type="entry name" value="Acyl-CoA_dh_M"/>
    <property type="match status" value="1"/>
</dbReference>
<dbReference type="AlphaFoldDB" id="A5G1N6"/>
<dbReference type="HOGENOM" id="CLU_018204_0_2_5"/>
<dbReference type="FunFam" id="1.10.540.10:FF:000013">
    <property type="entry name" value="Acyl-CoA dehydrogenase"/>
    <property type="match status" value="1"/>
</dbReference>
<dbReference type="InterPro" id="IPR006091">
    <property type="entry name" value="Acyl-CoA_Oxase/DH_mid-dom"/>
</dbReference>
<evidence type="ECO:0000256" key="2">
    <source>
        <dbReference type="ARBA" id="ARBA00009347"/>
    </source>
</evidence>
<dbReference type="PANTHER" id="PTHR48083">
    <property type="entry name" value="MEDIUM-CHAIN SPECIFIC ACYL-COA DEHYDROGENASE, MITOCHONDRIAL-RELATED"/>
    <property type="match status" value="1"/>
</dbReference>
<accession>A5G1N6</accession>